<dbReference type="GO" id="GO:0004125">
    <property type="term" value="F:L-seryl-tRNA(Sec) selenium transferase activity"/>
    <property type="evidence" value="ECO:0007669"/>
    <property type="project" value="TreeGrafter"/>
</dbReference>
<evidence type="ECO:0000313" key="6">
    <source>
        <dbReference type="Proteomes" id="UP000474104"/>
    </source>
</evidence>
<comment type="similarity">
    <text evidence="3">Belongs to the SelA family.</text>
</comment>
<dbReference type="InterPro" id="IPR015424">
    <property type="entry name" value="PyrdxlP-dep_Trfase"/>
</dbReference>
<dbReference type="InterPro" id="IPR018319">
    <property type="entry name" value="SelA-like"/>
</dbReference>
<comment type="cofactor">
    <cofactor evidence="1 4">
        <name>pyridoxal 5'-phosphate</name>
        <dbReference type="ChEBI" id="CHEBI:597326"/>
    </cofactor>
</comment>
<dbReference type="PANTHER" id="PTHR32328:SF0">
    <property type="entry name" value="L-SERYL-TRNA(SEC) SELENIUM TRANSFERASE"/>
    <property type="match status" value="1"/>
</dbReference>
<keyword evidence="2 4" id="KW-0663">Pyridoxal phosphate</keyword>
<organism evidence="5 6">
    <name type="scientific">Schaedlerella arabinosiphila</name>
    <dbReference type="NCBI Taxonomy" id="2044587"/>
    <lineage>
        <taxon>Bacteria</taxon>
        <taxon>Bacillati</taxon>
        <taxon>Bacillota</taxon>
        <taxon>Clostridia</taxon>
        <taxon>Lachnospirales</taxon>
        <taxon>Lachnospiraceae</taxon>
        <taxon>Schaedlerella</taxon>
    </lineage>
</organism>
<accession>A0A9X5CCN8</accession>
<dbReference type="EMBL" id="VIRB01000120">
    <property type="protein sequence ID" value="NDO70863.1"/>
    <property type="molecule type" value="Genomic_DNA"/>
</dbReference>
<proteinExistence type="inferred from homology"/>
<dbReference type="PANTHER" id="PTHR32328">
    <property type="entry name" value="L-SERYL-TRNA(SEC) SELENIUM TRANSFERASE"/>
    <property type="match status" value="1"/>
</dbReference>
<evidence type="ECO:0000313" key="5">
    <source>
        <dbReference type="EMBL" id="NDO70863.1"/>
    </source>
</evidence>
<keyword evidence="5" id="KW-0808">Transferase</keyword>
<evidence type="ECO:0000256" key="1">
    <source>
        <dbReference type="ARBA" id="ARBA00001933"/>
    </source>
</evidence>
<sequence>MQMLEELGIQPYINAHDTYTVYGGSRMGRDVLEAMREISEIFVDIYEVQRILGNRIAALTKNEGAYITNGAAGGLMLAAAVCMAKGSIFRYKNFPDTGKEADEVILLHCQHNAYDKAIESSGARIVKIGDSDETWDYELEGAISDKTAAVFYFVSSLYERASMPLEKVIKIAHEKEIPVVVDAAAQLPPVENFWKFTGMGADLVIFSGGKSLCGPQDSGVILGRRDLIEDCIRFGSPAHGICRSCKASKEAMAGLYAAIKAYMEKDQKKEYQRLYSMAVQAKTELDGVCRIQADVIENGPVGQTYPRTFLNLPFNISAEKLKDCMRKKHIYIGLEQEHILYISPLNLKQQELETVITALKSCLLESQEETL</sequence>
<dbReference type="Pfam" id="PF03841">
    <property type="entry name" value="SelA"/>
    <property type="match status" value="1"/>
</dbReference>
<evidence type="ECO:0000256" key="2">
    <source>
        <dbReference type="ARBA" id="ARBA00022898"/>
    </source>
</evidence>
<keyword evidence="5" id="KW-0032">Aminotransferase</keyword>
<comment type="caution">
    <text evidence="5">The sequence shown here is derived from an EMBL/GenBank/DDBJ whole genome shotgun (WGS) entry which is preliminary data.</text>
</comment>
<dbReference type="SUPFAM" id="SSF53383">
    <property type="entry name" value="PLP-dependent transferases"/>
    <property type="match status" value="1"/>
</dbReference>
<evidence type="ECO:0000256" key="3">
    <source>
        <dbReference type="ARBA" id="ARBA00044507"/>
    </source>
</evidence>
<dbReference type="OrthoDB" id="9787096at2"/>
<evidence type="ECO:0000256" key="4">
    <source>
        <dbReference type="PIRSR" id="PIRSR618319-50"/>
    </source>
</evidence>
<dbReference type="AlphaFoldDB" id="A0A9X5CCN8"/>
<dbReference type="Proteomes" id="UP000474104">
    <property type="component" value="Unassembled WGS sequence"/>
</dbReference>
<reference evidence="5 6" key="1">
    <citation type="submission" date="2019-07" db="EMBL/GenBank/DDBJ databases">
        <title>Draft genome sequences of 15 bacterial species constituting the stable defined intestinal microbiota of the GM15 gnotobiotic mouse model.</title>
        <authorList>
            <person name="Elie C."/>
            <person name="Mathieu A."/>
            <person name="Saliou A."/>
            <person name="Darnaud M."/>
            <person name="Leulier F."/>
            <person name="Tamellini A."/>
        </authorList>
    </citation>
    <scope>NUCLEOTIDE SEQUENCE [LARGE SCALE GENOMIC DNA]</scope>
    <source>
        <strain evidence="6">ASF 502</strain>
    </source>
</reference>
<dbReference type="GO" id="GO:0008483">
    <property type="term" value="F:transaminase activity"/>
    <property type="evidence" value="ECO:0007669"/>
    <property type="project" value="UniProtKB-KW"/>
</dbReference>
<dbReference type="Gene3D" id="3.40.640.10">
    <property type="entry name" value="Type I PLP-dependent aspartate aminotransferase-like (Major domain)"/>
    <property type="match status" value="1"/>
</dbReference>
<protein>
    <submittedName>
        <fullName evidence="5">Aminotransferase class V-fold PLP-dependent enzyme</fullName>
    </submittedName>
</protein>
<name>A0A9X5CCN8_9FIRM</name>
<dbReference type="InterPro" id="IPR015421">
    <property type="entry name" value="PyrdxlP-dep_Trfase_major"/>
</dbReference>
<gene>
    <name evidence="5" type="ORF">FMM80_20295</name>
</gene>
<feature type="modified residue" description="N6-(pyridoxal phosphate)lysine" evidence="4">
    <location>
        <position position="210"/>
    </location>
</feature>